<organism evidence="4 5">
    <name type="scientific">Piscinibacterium candidicorallinum</name>
    <dbReference type="NCBI Taxonomy" id="1793872"/>
    <lineage>
        <taxon>Bacteria</taxon>
        <taxon>Pseudomonadati</taxon>
        <taxon>Pseudomonadota</taxon>
        <taxon>Betaproteobacteria</taxon>
        <taxon>Burkholderiales</taxon>
        <taxon>Piscinibacterium</taxon>
    </lineage>
</organism>
<feature type="domain" description="BON" evidence="3">
    <location>
        <begin position="138"/>
        <end position="205"/>
    </location>
</feature>
<dbReference type="RefSeq" id="WP_377304961.1">
    <property type="nucleotide sequence ID" value="NZ_CP180191.1"/>
</dbReference>
<comment type="caution">
    <text evidence="4">The sequence shown here is derived from an EMBL/GenBank/DDBJ whole genome shotgun (WGS) entry which is preliminary data.</text>
</comment>
<sequence length="231" mass="24250">MPQTPALPASSRSNSRLARLGLAAALALTAVTQLSGCFTLAAAGVVGGTLAAADRRTLGTQLEDRQIQLRAETSIASSMKGENVNLTVYNRRVLMTGEVPSEALRKQAEDTARGVANVREVINELQIAGAAALTSRSNDALITTKVKTAFVDARDISANAFKVTTERGVVYLMGLVTPAEGDRAAQVASRVSGVAKVVKVLETLSDEDLRRLQNTPDPKPASQAPAPITTK</sequence>
<feature type="region of interest" description="Disordered" evidence="2">
    <location>
        <begin position="209"/>
        <end position="231"/>
    </location>
</feature>
<dbReference type="SMART" id="SM00749">
    <property type="entry name" value="BON"/>
    <property type="match status" value="2"/>
</dbReference>
<reference evidence="5" key="1">
    <citation type="journal article" date="2019" name="Int. J. Syst. Evol. Microbiol.">
        <title>The Global Catalogue of Microorganisms (GCM) 10K type strain sequencing project: providing services to taxonomists for standard genome sequencing and annotation.</title>
        <authorList>
            <consortium name="The Broad Institute Genomics Platform"/>
            <consortium name="The Broad Institute Genome Sequencing Center for Infectious Disease"/>
            <person name="Wu L."/>
            <person name="Ma J."/>
        </authorList>
    </citation>
    <scope>NUCLEOTIDE SEQUENCE [LARGE SCALE GENOMIC DNA]</scope>
    <source>
        <strain evidence="5">KCTC 52168</strain>
    </source>
</reference>
<accession>A0ABV7H7P8</accession>
<protein>
    <submittedName>
        <fullName evidence="4">BON domain-containing protein</fullName>
    </submittedName>
</protein>
<evidence type="ECO:0000313" key="5">
    <source>
        <dbReference type="Proteomes" id="UP001595556"/>
    </source>
</evidence>
<keyword evidence="1" id="KW-0732">Signal</keyword>
<dbReference type="InterPro" id="IPR051686">
    <property type="entry name" value="Lipoprotein_DolP"/>
</dbReference>
<dbReference type="Gene3D" id="3.40.1520.20">
    <property type="match status" value="1"/>
</dbReference>
<dbReference type="InterPro" id="IPR007055">
    <property type="entry name" value="BON_dom"/>
</dbReference>
<gene>
    <name evidence="4" type="ORF">ACFOEN_14040</name>
</gene>
<dbReference type="Pfam" id="PF04972">
    <property type="entry name" value="BON"/>
    <property type="match status" value="2"/>
</dbReference>
<evidence type="ECO:0000259" key="3">
    <source>
        <dbReference type="PROSITE" id="PS50914"/>
    </source>
</evidence>
<dbReference type="EMBL" id="JBHRTI010000007">
    <property type="protein sequence ID" value="MFC3148748.1"/>
    <property type="molecule type" value="Genomic_DNA"/>
</dbReference>
<name>A0ABV7H7P8_9BURK</name>
<dbReference type="InterPro" id="IPR014004">
    <property type="entry name" value="Transpt-assoc_nodulatn_dom_bac"/>
</dbReference>
<evidence type="ECO:0000256" key="2">
    <source>
        <dbReference type="SAM" id="MobiDB-lite"/>
    </source>
</evidence>
<keyword evidence="5" id="KW-1185">Reference proteome</keyword>
<dbReference type="Proteomes" id="UP001595556">
    <property type="component" value="Unassembled WGS sequence"/>
</dbReference>
<dbReference type="PANTHER" id="PTHR34606:SF4">
    <property type="entry name" value="OUTER MEMBRANE LIPOPROTEIN DOLP"/>
    <property type="match status" value="1"/>
</dbReference>
<proteinExistence type="predicted"/>
<feature type="domain" description="BON" evidence="3">
    <location>
        <begin position="61"/>
        <end position="129"/>
    </location>
</feature>
<dbReference type="PANTHER" id="PTHR34606">
    <property type="entry name" value="BON DOMAIN-CONTAINING PROTEIN"/>
    <property type="match status" value="1"/>
</dbReference>
<dbReference type="PROSITE" id="PS50914">
    <property type="entry name" value="BON"/>
    <property type="match status" value="2"/>
</dbReference>
<evidence type="ECO:0000313" key="4">
    <source>
        <dbReference type="EMBL" id="MFC3148748.1"/>
    </source>
</evidence>
<evidence type="ECO:0000256" key="1">
    <source>
        <dbReference type="ARBA" id="ARBA00022729"/>
    </source>
</evidence>